<evidence type="ECO:0000256" key="12">
    <source>
        <dbReference type="ARBA" id="ARBA00023136"/>
    </source>
</evidence>
<accession>A0A1E3QNW3</accession>
<keyword evidence="20" id="KW-1185">Reference proteome</keyword>
<keyword evidence="6 17" id="KW-0949">S-adenosyl-L-methionine</keyword>
<protein>
    <recommendedName>
        <fullName evidence="17">Phosphatidyl-N-methylethanolamine N-methyltransferase</fullName>
        <ecNumber evidence="17">2.1.1.71</ecNumber>
    </recommendedName>
    <alternativeName>
        <fullName evidence="17">Phospholipid methyltransferase</fullName>
        <shortName evidence="17">PLMT</shortName>
    </alternativeName>
</protein>
<evidence type="ECO:0000313" key="19">
    <source>
        <dbReference type="EMBL" id="ODQ79328.1"/>
    </source>
</evidence>
<evidence type="ECO:0000256" key="5">
    <source>
        <dbReference type="ARBA" id="ARBA00022679"/>
    </source>
</evidence>
<dbReference type="PIRSF" id="PIRSF005444">
    <property type="entry name" value="PEMT"/>
    <property type="match status" value="1"/>
</dbReference>
<evidence type="ECO:0000256" key="15">
    <source>
        <dbReference type="ARBA" id="ARBA00051252"/>
    </source>
</evidence>
<evidence type="ECO:0000256" key="17">
    <source>
        <dbReference type="HAMAP-Rule" id="MF_03216"/>
    </source>
</evidence>
<comment type="pathway">
    <text evidence="2">Lipid metabolism.</text>
</comment>
<dbReference type="InterPro" id="IPR007318">
    <property type="entry name" value="Phopholipid_MeTrfase"/>
</dbReference>
<gene>
    <name evidence="19" type="ORF">BABINDRAFT_8281</name>
</gene>
<dbReference type="EMBL" id="KV454432">
    <property type="protein sequence ID" value="ODQ79328.1"/>
    <property type="molecule type" value="Genomic_DNA"/>
</dbReference>
<comment type="function">
    <text evidence="17">Catalyzes the second two steps of the methylation pathway of phosphatidylcholine biosynthesis, the SAM-dependent methylation of phosphatidylmonomethylethanolamine (PMME) to phosphatidyldimethylethanolamine (PDME) and of PDME to phosphatidylcholine (PC).</text>
</comment>
<feature type="transmembrane region" description="Helical" evidence="18">
    <location>
        <begin position="20"/>
        <end position="40"/>
    </location>
</feature>
<dbReference type="GO" id="GO:0032259">
    <property type="term" value="P:methylation"/>
    <property type="evidence" value="ECO:0007669"/>
    <property type="project" value="UniProtKB-KW"/>
</dbReference>
<dbReference type="FunFam" id="1.20.120.1630:FF:000005">
    <property type="entry name" value="Phosphatidylethanolamine N-methyltransferase"/>
    <property type="match status" value="1"/>
</dbReference>
<keyword evidence="11 17" id="KW-0496">Mitochondrion</keyword>
<feature type="topological domain" description="Cytoplasmic" evidence="17">
    <location>
        <begin position="71"/>
        <end position="97"/>
    </location>
</feature>
<dbReference type="PANTHER" id="PTHR15458">
    <property type="entry name" value="PHOSPHATIDYLETHANOLAMINE N-METHYLTRANSFERASE"/>
    <property type="match status" value="1"/>
</dbReference>
<dbReference type="PANTHER" id="PTHR15458:SF5">
    <property type="entry name" value="PHOSPHATIDYLETHANOLAMINE N-METHYLTRANSFERASE"/>
    <property type="match status" value="1"/>
</dbReference>
<proteinExistence type="inferred from homology"/>
<name>A0A1E3QNW3_9ASCO</name>
<dbReference type="GO" id="GO:0031966">
    <property type="term" value="C:mitochondrial membrane"/>
    <property type="evidence" value="ECO:0007669"/>
    <property type="project" value="UniProtKB-SubCell"/>
</dbReference>
<dbReference type="HAMAP" id="MF_03216">
    <property type="entry name" value="PLMT"/>
    <property type="match status" value="1"/>
</dbReference>
<evidence type="ECO:0000256" key="8">
    <source>
        <dbReference type="ARBA" id="ARBA00022824"/>
    </source>
</evidence>
<dbReference type="EC" id="2.1.1.71" evidence="17"/>
<evidence type="ECO:0000256" key="13">
    <source>
        <dbReference type="ARBA" id="ARBA00023209"/>
    </source>
</evidence>
<comment type="catalytic activity">
    <reaction evidence="15">
        <text>a 1,2-diacyl-sn-glycero-3-phospho-N,N-dimethylethanolamine + S-adenosyl-L-methionine = a 1,2-diacyl-sn-glycero-3-phosphocholine + S-adenosyl-L-homocysteine + H(+)</text>
        <dbReference type="Rhea" id="RHEA:32739"/>
        <dbReference type="ChEBI" id="CHEBI:15378"/>
        <dbReference type="ChEBI" id="CHEBI:57643"/>
        <dbReference type="ChEBI" id="CHEBI:57856"/>
        <dbReference type="ChEBI" id="CHEBI:59789"/>
        <dbReference type="ChEBI" id="CHEBI:64572"/>
        <dbReference type="EC" id="2.1.1.71"/>
    </reaction>
</comment>
<dbReference type="Gene3D" id="1.20.120.1630">
    <property type="match status" value="1"/>
</dbReference>
<dbReference type="Proteomes" id="UP000094336">
    <property type="component" value="Unassembled WGS sequence"/>
</dbReference>
<evidence type="ECO:0000256" key="18">
    <source>
        <dbReference type="SAM" id="Phobius"/>
    </source>
</evidence>
<dbReference type="RefSeq" id="XP_018984656.1">
    <property type="nucleotide sequence ID" value="XM_019132771.1"/>
</dbReference>
<evidence type="ECO:0000313" key="20">
    <source>
        <dbReference type="Proteomes" id="UP000094336"/>
    </source>
</evidence>
<feature type="binding site" evidence="17">
    <location>
        <begin position="102"/>
        <end position="104"/>
    </location>
    <ligand>
        <name>S-adenosyl-L-methionine</name>
        <dbReference type="ChEBI" id="CHEBI:59789"/>
    </ligand>
</feature>
<feature type="transmembrane region" description="Helical" evidence="18">
    <location>
        <begin position="91"/>
        <end position="115"/>
    </location>
</feature>
<keyword evidence="8 17" id="KW-0256">Endoplasmic reticulum</keyword>
<sequence length="205" mass="23389">MEFVTEFFSKIDYSQKTFKYSLFLICFNPTFWNVAARLEYEDKTLTKFARGNARYGCYGLAVAIFSLGIYRDFIYELALRTQPVMDALTHPLIKVLAVLIFLSGNVLVLSSMWALGVTGTYLGDYFGIMMDERVTGFPFNICSNPMYDGSSLCFLGTGLYFGKPAGIFTSFFVFLVYRFALLYEEPFTAMIYAKRDQKSAQKKAE</sequence>
<keyword evidence="12 17" id="KW-0472">Membrane</keyword>
<keyword evidence="10 17" id="KW-0443">Lipid metabolism</keyword>
<keyword evidence="5 17" id="KW-0808">Transferase</keyword>
<evidence type="ECO:0000256" key="10">
    <source>
        <dbReference type="ARBA" id="ARBA00023098"/>
    </source>
</evidence>
<comment type="pathway">
    <text evidence="1 17">Phospholipid metabolism; phosphatidylcholine biosynthesis.</text>
</comment>
<keyword evidence="3 17" id="KW-0444">Lipid biosynthesis</keyword>
<feature type="topological domain" description="Lumenal" evidence="17">
    <location>
        <begin position="1"/>
        <end position="15"/>
    </location>
</feature>
<reference evidence="20" key="1">
    <citation type="submission" date="2016-05" db="EMBL/GenBank/DDBJ databases">
        <title>Comparative genomics of biotechnologically important yeasts.</title>
        <authorList>
            <consortium name="DOE Joint Genome Institute"/>
            <person name="Riley R."/>
            <person name="Haridas S."/>
            <person name="Wolfe K.H."/>
            <person name="Lopes M.R."/>
            <person name="Hittinger C.T."/>
            <person name="Goker M."/>
            <person name="Salamov A."/>
            <person name="Wisecaver J."/>
            <person name="Long T.M."/>
            <person name="Aerts A.L."/>
            <person name="Barry K."/>
            <person name="Choi C."/>
            <person name="Clum A."/>
            <person name="Coughlan A.Y."/>
            <person name="Deshpande S."/>
            <person name="Douglass A.P."/>
            <person name="Hanson S.J."/>
            <person name="Klenk H.-P."/>
            <person name="Labutti K."/>
            <person name="Lapidus A."/>
            <person name="Lindquist E."/>
            <person name="Lipzen A."/>
            <person name="Meier-Kolthoff J.P."/>
            <person name="Ohm R.A."/>
            <person name="Otillar R.P."/>
            <person name="Pangilinan J."/>
            <person name="Peng Y."/>
            <person name="Rokas A."/>
            <person name="Rosa C.A."/>
            <person name="Scheuner C."/>
            <person name="Sibirny A.A."/>
            <person name="Slot J.C."/>
            <person name="Stielow J.B."/>
            <person name="Sun H."/>
            <person name="Kurtzman C.P."/>
            <person name="Blackwell M."/>
            <person name="Grigoriev I.V."/>
            <person name="Jeffries T.W."/>
        </authorList>
    </citation>
    <scope>NUCLEOTIDE SEQUENCE [LARGE SCALE GENOMIC DNA]</scope>
    <source>
        <strain evidence="20">NRRL Y-12698</strain>
    </source>
</reference>
<keyword evidence="13 17" id="KW-0594">Phospholipid biosynthesis</keyword>
<keyword evidence="4 17" id="KW-0489">Methyltransferase</keyword>
<evidence type="ECO:0000256" key="4">
    <source>
        <dbReference type="ARBA" id="ARBA00022603"/>
    </source>
</evidence>
<evidence type="ECO:0000256" key="3">
    <source>
        <dbReference type="ARBA" id="ARBA00022516"/>
    </source>
</evidence>
<dbReference type="GeneID" id="30150624"/>
<dbReference type="Pfam" id="PF04191">
    <property type="entry name" value="PEMT"/>
    <property type="match status" value="1"/>
</dbReference>
<feature type="topological domain" description="Lumenal" evidence="17">
    <location>
        <begin position="119"/>
        <end position="161"/>
    </location>
</feature>
<keyword evidence="14 17" id="KW-1208">Phospholipid metabolism</keyword>
<dbReference type="OrthoDB" id="8300106at2759"/>
<dbReference type="STRING" id="984486.A0A1E3QNW3"/>
<feature type="transmembrane region" description="Helical" evidence="18">
    <location>
        <begin position="165"/>
        <end position="183"/>
    </location>
</feature>
<evidence type="ECO:0000256" key="9">
    <source>
        <dbReference type="ARBA" id="ARBA00022989"/>
    </source>
</evidence>
<keyword evidence="9 17" id="KW-1133">Transmembrane helix</keyword>
<evidence type="ECO:0000256" key="7">
    <source>
        <dbReference type="ARBA" id="ARBA00022692"/>
    </source>
</evidence>
<comment type="subcellular location">
    <subcellularLocation>
        <location evidence="17">Endoplasmic reticulum membrane</location>
        <topology evidence="17">Multi-pass membrane protein</topology>
    </subcellularLocation>
    <subcellularLocation>
        <location evidence="17">Mitochondrion membrane</location>
        <topology evidence="17">Multi-pass membrane protein</topology>
    </subcellularLocation>
</comment>
<evidence type="ECO:0000256" key="2">
    <source>
        <dbReference type="ARBA" id="ARBA00005189"/>
    </source>
</evidence>
<feature type="intramembrane region" description="Helical" evidence="17">
    <location>
        <begin position="16"/>
        <end position="36"/>
    </location>
</feature>
<evidence type="ECO:0000256" key="11">
    <source>
        <dbReference type="ARBA" id="ARBA00023128"/>
    </source>
</evidence>
<dbReference type="GO" id="GO:0006656">
    <property type="term" value="P:phosphatidylcholine biosynthetic process"/>
    <property type="evidence" value="ECO:0007669"/>
    <property type="project" value="UniProtKB-UniRule"/>
</dbReference>
<evidence type="ECO:0000256" key="16">
    <source>
        <dbReference type="ARBA" id="ARBA00052459"/>
    </source>
</evidence>
<evidence type="ECO:0000256" key="14">
    <source>
        <dbReference type="ARBA" id="ARBA00023264"/>
    </source>
</evidence>
<evidence type="ECO:0000256" key="1">
    <source>
        <dbReference type="ARBA" id="ARBA00004969"/>
    </source>
</evidence>
<dbReference type="GO" id="GO:0000773">
    <property type="term" value="F:phosphatidyl-N-methylethanolamine N-methyltransferase activity"/>
    <property type="evidence" value="ECO:0007669"/>
    <property type="project" value="UniProtKB-UniRule"/>
</dbReference>
<dbReference type="PROSITE" id="PS51599">
    <property type="entry name" value="SAM_PEMT_PEM2"/>
    <property type="match status" value="1"/>
</dbReference>
<organism evidence="19 20">
    <name type="scientific">Babjeviella inositovora NRRL Y-12698</name>
    <dbReference type="NCBI Taxonomy" id="984486"/>
    <lineage>
        <taxon>Eukaryota</taxon>
        <taxon>Fungi</taxon>
        <taxon>Dikarya</taxon>
        <taxon>Ascomycota</taxon>
        <taxon>Saccharomycotina</taxon>
        <taxon>Pichiomycetes</taxon>
        <taxon>Serinales incertae sedis</taxon>
        <taxon>Babjeviella</taxon>
    </lineage>
</organism>
<comment type="catalytic activity">
    <reaction evidence="16 17">
        <text>a 1,2-diacyl-sn-glycero-3-phospho-N-methylethanolamine + S-adenosyl-L-methionine = a 1,2-diacyl-sn-glycero-3-phospho-N,N-dimethylethanolamine + S-adenosyl-L-homocysteine + H(+)</text>
        <dbReference type="Rhea" id="RHEA:32735"/>
        <dbReference type="ChEBI" id="CHEBI:15378"/>
        <dbReference type="ChEBI" id="CHEBI:57856"/>
        <dbReference type="ChEBI" id="CHEBI:59789"/>
        <dbReference type="ChEBI" id="CHEBI:64572"/>
        <dbReference type="ChEBI" id="CHEBI:64573"/>
        <dbReference type="EC" id="2.1.1.71"/>
    </reaction>
</comment>
<comment type="similarity">
    <text evidence="17">Belongs to the class VI-like SAM-binding methyltransferase superfamily. PEMT/PEM2 methyltransferase family.</text>
</comment>
<dbReference type="UniPathway" id="UPA00753"/>
<feature type="binding site" evidence="17">
    <location>
        <begin position="184"/>
        <end position="185"/>
    </location>
    <ligand>
        <name>S-adenosyl-L-methionine</name>
        <dbReference type="ChEBI" id="CHEBI:59789"/>
    </ligand>
</feature>
<dbReference type="GO" id="GO:0005789">
    <property type="term" value="C:endoplasmic reticulum membrane"/>
    <property type="evidence" value="ECO:0007669"/>
    <property type="project" value="UniProtKB-SubCell"/>
</dbReference>
<evidence type="ECO:0000256" key="6">
    <source>
        <dbReference type="ARBA" id="ARBA00022691"/>
    </source>
</evidence>
<dbReference type="AlphaFoldDB" id="A0A1E3QNW3"/>
<dbReference type="InterPro" id="IPR024960">
    <property type="entry name" value="PEMT/MFAP"/>
</dbReference>
<feature type="transmembrane region" description="Helical" evidence="18">
    <location>
        <begin position="52"/>
        <end position="70"/>
    </location>
</feature>
<keyword evidence="7 17" id="KW-0812">Transmembrane</keyword>
<feature type="topological domain" description="Cytoplasmic" evidence="17">
    <location>
        <begin position="183"/>
        <end position="205"/>
    </location>
</feature>
<feature type="topological domain" description="Lumenal" evidence="17">
    <location>
        <begin position="37"/>
        <end position="48"/>
    </location>
</feature>